<evidence type="ECO:0000256" key="1">
    <source>
        <dbReference type="ARBA" id="ARBA00004477"/>
    </source>
</evidence>
<comment type="pathway">
    <text evidence="12">Phospholipid metabolism.</text>
</comment>
<evidence type="ECO:0000256" key="7">
    <source>
        <dbReference type="ARBA" id="ARBA00022989"/>
    </source>
</evidence>
<organism evidence="14 15">
    <name type="scientific">Smittium culicis</name>
    <dbReference type="NCBI Taxonomy" id="133412"/>
    <lineage>
        <taxon>Eukaryota</taxon>
        <taxon>Fungi</taxon>
        <taxon>Fungi incertae sedis</taxon>
        <taxon>Zoopagomycota</taxon>
        <taxon>Kickxellomycotina</taxon>
        <taxon>Harpellomycetes</taxon>
        <taxon>Harpellales</taxon>
        <taxon>Legeriomycetaceae</taxon>
        <taxon>Smittium</taxon>
    </lineage>
</organism>
<keyword evidence="11" id="KW-1208">Phospholipid metabolism</keyword>
<evidence type="ECO:0000256" key="6">
    <source>
        <dbReference type="ARBA" id="ARBA00022824"/>
    </source>
</evidence>
<feature type="transmembrane region" description="Helical" evidence="13">
    <location>
        <begin position="60"/>
        <end position="77"/>
    </location>
</feature>
<reference evidence="15" key="1">
    <citation type="submission" date="2017-01" db="EMBL/GenBank/DDBJ databases">
        <authorList>
            <person name="Wang Y."/>
            <person name="White M."/>
            <person name="Kvist S."/>
            <person name="Moncalvo J.-M."/>
        </authorList>
    </citation>
    <scope>NUCLEOTIDE SEQUENCE [LARGE SCALE GENOMIC DNA]</scope>
    <source>
        <strain evidence="15">ID-206-W2</strain>
    </source>
</reference>
<evidence type="ECO:0000256" key="2">
    <source>
        <dbReference type="ARBA" id="ARBA00005189"/>
    </source>
</evidence>
<feature type="transmembrane region" description="Helical" evidence="13">
    <location>
        <begin position="368"/>
        <end position="389"/>
    </location>
</feature>
<evidence type="ECO:0000256" key="10">
    <source>
        <dbReference type="ARBA" id="ARBA00023209"/>
    </source>
</evidence>
<keyword evidence="10" id="KW-0594">Phospholipid biosynthesis</keyword>
<dbReference type="AlphaFoldDB" id="A0A1R1YT77"/>
<feature type="transmembrane region" description="Helical" evidence="13">
    <location>
        <begin position="89"/>
        <end position="109"/>
    </location>
</feature>
<protein>
    <submittedName>
        <fullName evidence="14">Phosphatidylserine synthase 2</fullName>
    </submittedName>
</protein>
<dbReference type="PANTHER" id="PTHR15362">
    <property type="entry name" value="PHOSPHATIDYLINOSITOL SYNTHASE"/>
    <property type="match status" value="1"/>
</dbReference>
<keyword evidence="9 13" id="KW-0472">Membrane</keyword>
<keyword evidence="6" id="KW-0256">Endoplasmic reticulum</keyword>
<keyword evidence="5 13" id="KW-0812">Transmembrane</keyword>
<dbReference type="InterPro" id="IPR004277">
    <property type="entry name" value="PSS"/>
</dbReference>
<evidence type="ECO:0000256" key="11">
    <source>
        <dbReference type="ARBA" id="ARBA00023264"/>
    </source>
</evidence>
<accession>A0A1R1YT77</accession>
<dbReference type="GO" id="GO:0006659">
    <property type="term" value="P:phosphatidylserine biosynthetic process"/>
    <property type="evidence" value="ECO:0007669"/>
    <property type="project" value="InterPro"/>
</dbReference>
<proteinExistence type="predicted"/>
<sequence length="402" mass="46806">MAKGSIKASPRISPDSDSPDPTLSFFNKPHTITLLVSTFLFLLYVAFYTNDTDENINNKWGLGAGSMVFIIIGIVLFRDGPFIRPHPAMWRAVLAMNVLYEMGLIYILFQNKASARGTMKFFDSKLGIPLPEKSYAENCEFTPANVWDGIDIFVLAHSLGWFGKALILRDNLICWIISIFFELCEYSLEHQLANFAECWWDHWLLDVLICNWLGIYVGNRWCEYFEVKTYQWNGIRQIPTIKGKIKRAGAQFTPHSWTSYEWAPTRRLFNYFGFVILILAFTLAELNVFYLKYLLWVPPEHYLVIARLSLIFLFGIPCVREYYEFYSNPNCKKIGIHAWLMGATILTELLIIFKFSSGEFTNPFPKHVVYGWSIAFSLVTLYPVWQFFIKPRFFSTKKQKQN</sequence>
<evidence type="ECO:0000256" key="8">
    <source>
        <dbReference type="ARBA" id="ARBA00023098"/>
    </source>
</evidence>
<evidence type="ECO:0000256" key="13">
    <source>
        <dbReference type="SAM" id="Phobius"/>
    </source>
</evidence>
<evidence type="ECO:0000256" key="4">
    <source>
        <dbReference type="ARBA" id="ARBA00022679"/>
    </source>
</evidence>
<dbReference type="OrthoDB" id="10265393at2759"/>
<evidence type="ECO:0000256" key="3">
    <source>
        <dbReference type="ARBA" id="ARBA00022516"/>
    </source>
</evidence>
<dbReference type="Proteomes" id="UP000187429">
    <property type="component" value="Unassembled WGS sequence"/>
</dbReference>
<keyword evidence="7 13" id="KW-1133">Transmembrane helix</keyword>
<dbReference type="PANTHER" id="PTHR15362:SF7">
    <property type="entry name" value="PHOSPHATIDYLSERINE SYNTHASE 2"/>
    <property type="match status" value="1"/>
</dbReference>
<comment type="pathway">
    <text evidence="2">Lipid metabolism.</text>
</comment>
<dbReference type="Pfam" id="PF03034">
    <property type="entry name" value="PSS"/>
    <property type="match status" value="1"/>
</dbReference>
<keyword evidence="8" id="KW-0443">Lipid metabolism</keyword>
<feature type="transmembrane region" description="Helical" evidence="13">
    <location>
        <begin position="302"/>
        <end position="323"/>
    </location>
</feature>
<evidence type="ECO:0000313" key="14">
    <source>
        <dbReference type="EMBL" id="OMJ30094.1"/>
    </source>
</evidence>
<feature type="transmembrane region" description="Helical" evidence="13">
    <location>
        <begin position="335"/>
        <end position="356"/>
    </location>
</feature>
<name>A0A1R1YT77_9FUNG</name>
<keyword evidence="4" id="KW-0808">Transferase</keyword>
<feature type="transmembrane region" description="Helical" evidence="13">
    <location>
        <begin position="268"/>
        <end position="290"/>
    </location>
</feature>
<evidence type="ECO:0000313" key="15">
    <source>
        <dbReference type="Proteomes" id="UP000187429"/>
    </source>
</evidence>
<feature type="transmembrane region" description="Helical" evidence="13">
    <location>
        <begin position="30"/>
        <end position="48"/>
    </location>
</feature>
<comment type="caution">
    <text evidence="14">The sequence shown here is derived from an EMBL/GenBank/DDBJ whole genome shotgun (WGS) entry which is preliminary data.</text>
</comment>
<evidence type="ECO:0000256" key="9">
    <source>
        <dbReference type="ARBA" id="ARBA00023136"/>
    </source>
</evidence>
<dbReference type="EMBL" id="LSSM01000085">
    <property type="protein sequence ID" value="OMJ30094.1"/>
    <property type="molecule type" value="Genomic_DNA"/>
</dbReference>
<evidence type="ECO:0000256" key="12">
    <source>
        <dbReference type="ARBA" id="ARBA00025707"/>
    </source>
</evidence>
<keyword evidence="3" id="KW-0444">Lipid biosynthesis</keyword>
<dbReference type="GO" id="GO:0005789">
    <property type="term" value="C:endoplasmic reticulum membrane"/>
    <property type="evidence" value="ECO:0007669"/>
    <property type="project" value="UniProtKB-SubCell"/>
</dbReference>
<keyword evidence="15" id="KW-1185">Reference proteome</keyword>
<evidence type="ECO:0000256" key="5">
    <source>
        <dbReference type="ARBA" id="ARBA00022692"/>
    </source>
</evidence>
<gene>
    <name evidence="14" type="ORF">AYI69_g384</name>
</gene>
<comment type="subcellular location">
    <subcellularLocation>
        <location evidence="1">Endoplasmic reticulum membrane</location>
        <topology evidence="1">Multi-pass membrane protein</topology>
    </subcellularLocation>
</comment>
<dbReference type="GO" id="GO:0106245">
    <property type="term" value="F:L-serine-phosphatidylethanolamine phosphatidyltransferase activity"/>
    <property type="evidence" value="ECO:0007669"/>
    <property type="project" value="InterPro"/>
</dbReference>